<evidence type="ECO:0000259" key="4">
    <source>
        <dbReference type="PROSITE" id="PS51379"/>
    </source>
</evidence>
<evidence type="ECO:0000313" key="6">
    <source>
        <dbReference type="Proteomes" id="UP000271472"/>
    </source>
</evidence>
<reference evidence="6" key="1">
    <citation type="submission" date="2018-05" db="EMBL/GenBank/DDBJ databases">
        <title>Genome Sequencing of selected type strains of the family Eggerthellaceae.</title>
        <authorList>
            <person name="Danylec N."/>
            <person name="Stoll D.A."/>
            <person name="Doetsch A."/>
            <person name="Huch M."/>
        </authorList>
    </citation>
    <scope>NUCLEOTIDE SEQUENCE [LARGE SCALE GENOMIC DNA]</scope>
    <source>
        <strain evidence="6">DSM 22006</strain>
    </source>
</reference>
<dbReference type="PROSITE" id="PS00198">
    <property type="entry name" value="4FE4S_FER_1"/>
    <property type="match status" value="1"/>
</dbReference>
<dbReference type="GO" id="GO:0046872">
    <property type="term" value="F:metal ion binding"/>
    <property type="evidence" value="ECO:0007669"/>
    <property type="project" value="UniProtKB-KW"/>
</dbReference>
<protein>
    <recommendedName>
        <fullName evidence="4">4Fe-4S ferredoxin-type domain-containing protein</fullName>
    </recommendedName>
</protein>
<gene>
    <name evidence="5" type="ORF">DMP05_09020</name>
</gene>
<evidence type="ECO:0000313" key="5">
    <source>
        <dbReference type="EMBL" id="RNM33107.1"/>
    </source>
</evidence>
<feature type="domain" description="4Fe-4S ferredoxin-type" evidence="4">
    <location>
        <begin position="33"/>
        <end position="62"/>
    </location>
</feature>
<dbReference type="InterPro" id="IPR017900">
    <property type="entry name" value="4Fe4S_Fe_S_CS"/>
</dbReference>
<dbReference type="EMBL" id="QIBZ01000020">
    <property type="protein sequence ID" value="RNM33107.1"/>
    <property type="molecule type" value="Genomic_DNA"/>
</dbReference>
<organism evidence="5 6">
    <name type="scientific">Slackia isoflavoniconvertens</name>
    <dbReference type="NCBI Taxonomy" id="572010"/>
    <lineage>
        <taxon>Bacteria</taxon>
        <taxon>Bacillati</taxon>
        <taxon>Actinomycetota</taxon>
        <taxon>Coriobacteriia</taxon>
        <taxon>Eggerthellales</taxon>
        <taxon>Eggerthellaceae</taxon>
        <taxon>Slackia</taxon>
    </lineage>
</organism>
<keyword evidence="6" id="KW-1185">Reference proteome</keyword>
<keyword evidence="2" id="KW-0408">Iron</keyword>
<proteinExistence type="predicted"/>
<evidence type="ECO:0000256" key="3">
    <source>
        <dbReference type="ARBA" id="ARBA00023014"/>
    </source>
</evidence>
<evidence type="ECO:0000256" key="2">
    <source>
        <dbReference type="ARBA" id="ARBA00023004"/>
    </source>
</evidence>
<keyword evidence="3" id="KW-0411">Iron-sulfur</keyword>
<dbReference type="Proteomes" id="UP000271472">
    <property type="component" value="Unassembled WGS sequence"/>
</dbReference>
<sequence>MAHSAPSWKWPFPRTIACAGLAKACPVRAISTYDFTADSQTCISCMRCMCDCPAHARKVNGLMAKIASAAIAKECNVRKEAELFL</sequence>
<accession>A0A3N0I898</accession>
<dbReference type="PROSITE" id="PS51379">
    <property type="entry name" value="4FE4S_FER_2"/>
    <property type="match status" value="1"/>
</dbReference>
<dbReference type="GO" id="GO:0051536">
    <property type="term" value="F:iron-sulfur cluster binding"/>
    <property type="evidence" value="ECO:0007669"/>
    <property type="project" value="UniProtKB-KW"/>
</dbReference>
<dbReference type="SUPFAM" id="SSF54862">
    <property type="entry name" value="4Fe-4S ferredoxins"/>
    <property type="match status" value="1"/>
</dbReference>
<dbReference type="AlphaFoldDB" id="A0A3N0I898"/>
<evidence type="ECO:0000256" key="1">
    <source>
        <dbReference type="ARBA" id="ARBA00022723"/>
    </source>
</evidence>
<comment type="caution">
    <text evidence="5">The sequence shown here is derived from an EMBL/GenBank/DDBJ whole genome shotgun (WGS) entry which is preliminary data.</text>
</comment>
<keyword evidence="1" id="KW-0479">Metal-binding</keyword>
<name>A0A3N0I898_9ACTN</name>
<dbReference type="InterPro" id="IPR017896">
    <property type="entry name" value="4Fe4S_Fe-S-bd"/>
</dbReference>